<dbReference type="Proteomes" id="UP000414233">
    <property type="component" value="Unassembled WGS sequence"/>
</dbReference>
<dbReference type="CDD" id="cd03316">
    <property type="entry name" value="MR_like"/>
    <property type="match status" value="1"/>
</dbReference>
<evidence type="ECO:0000313" key="3">
    <source>
        <dbReference type="Proteomes" id="UP000414233"/>
    </source>
</evidence>
<sequence>MTPEQYAASARTAIEEDYDAVKVDPLQINREGVKTGVANINQKNYGVLRYDDLQMGVERIAAIREAVGPSVDIICEIHSLLGTNSAIQFARAIEPYNIFYYEEPVNPFNAKNFEKISSKTHIPLATGERSYTRWGYRELLEKQTLAVVQPDLCLVGGITEGKKICDMANIYDATVQVHVCGGPDSTAASLHFEAVIPNFIIHEHHTYALKPCIRERCVNDYQPDNGRFKVPDAPGLGQALNEEVVKDYLAYTIE</sequence>
<dbReference type="Gene3D" id="3.20.20.120">
    <property type="entry name" value="Enolase-like C-terminal domain"/>
    <property type="match status" value="1"/>
</dbReference>
<dbReference type="SUPFAM" id="SSF51604">
    <property type="entry name" value="Enolase C-terminal domain-like"/>
    <property type="match status" value="1"/>
</dbReference>
<reference evidence="2 3" key="1">
    <citation type="submission" date="2019-08" db="EMBL/GenBank/DDBJ databases">
        <authorList>
            <person name="Peeters C."/>
        </authorList>
    </citation>
    <scope>NUCLEOTIDE SEQUENCE [LARGE SCALE GENOMIC DNA]</scope>
    <source>
        <strain evidence="2 3">LMG 30175</strain>
    </source>
</reference>
<accession>A0A5E4VA22</accession>
<dbReference type="InterPro" id="IPR036849">
    <property type="entry name" value="Enolase-like_C_sf"/>
</dbReference>
<dbReference type="AlphaFoldDB" id="A0A5E4VA22"/>
<evidence type="ECO:0000313" key="2">
    <source>
        <dbReference type="EMBL" id="VVE08986.1"/>
    </source>
</evidence>
<dbReference type="InterPro" id="IPR013342">
    <property type="entry name" value="Mandelate_racemase_C"/>
</dbReference>
<keyword evidence="2" id="KW-0808">Transferase</keyword>
<dbReference type="EMBL" id="CABPRZ010000009">
    <property type="protein sequence ID" value="VVE08986.1"/>
    <property type="molecule type" value="Genomic_DNA"/>
</dbReference>
<protein>
    <submittedName>
        <fullName evidence="2">Galactokinase</fullName>
    </submittedName>
</protein>
<dbReference type="GO" id="GO:0016301">
    <property type="term" value="F:kinase activity"/>
    <property type="evidence" value="ECO:0007669"/>
    <property type="project" value="UniProtKB-KW"/>
</dbReference>
<evidence type="ECO:0000259" key="1">
    <source>
        <dbReference type="SMART" id="SM00922"/>
    </source>
</evidence>
<gene>
    <name evidence="2" type="ORF">PTE30175_02459</name>
</gene>
<dbReference type="Pfam" id="PF13378">
    <property type="entry name" value="MR_MLE_C"/>
    <property type="match status" value="1"/>
</dbReference>
<dbReference type="SMART" id="SM00922">
    <property type="entry name" value="MR_MLE"/>
    <property type="match status" value="1"/>
</dbReference>
<dbReference type="PANTHER" id="PTHR48080:SF2">
    <property type="entry name" value="D-GALACTONATE DEHYDRATASE"/>
    <property type="match status" value="1"/>
</dbReference>
<feature type="domain" description="Mandelate racemase/muconate lactonizing enzyme C-terminal" evidence="1">
    <location>
        <begin position="3"/>
        <end position="123"/>
    </location>
</feature>
<organism evidence="2 3">
    <name type="scientific">Pandoraea terrae</name>
    <dbReference type="NCBI Taxonomy" id="1537710"/>
    <lineage>
        <taxon>Bacteria</taxon>
        <taxon>Pseudomonadati</taxon>
        <taxon>Pseudomonadota</taxon>
        <taxon>Betaproteobacteria</taxon>
        <taxon>Burkholderiales</taxon>
        <taxon>Burkholderiaceae</taxon>
        <taxon>Pandoraea</taxon>
    </lineage>
</organism>
<dbReference type="SFLD" id="SFLDS00001">
    <property type="entry name" value="Enolase"/>
    <property type="match status" value="1"/>
</dbReference>
<keyword evidence="3" id="KW-1185">Reference proteome</keyword>
<dbReference type="RefSeq" id="WP_224788737.1">
    <property type="nucleotide sequence ID" value="NZ_CABPRZ010000009.1"/>
</dbReference>
<dbReference type="InterPro" id="IPR029065">
    <property type="entry name" value="Enolase_C-like"/>
</dbReference>
<dbReference type="InterPro" id="IPR034593">
    <property type="entry name" value="DgoD-like"/>
</dbReference>
<name>A0A5E4VA22_9BURK</name>
<keyword evidence="2" id="KW-0418">Kinase</keyword>
<proteinExistence type="predicted"/>
<dbReference type="PANTHER" id="PTHR48080">
    <property type="entry name" value="D-GALACTONATE DEHYDRATASE-RELATED"/>
    <property type="match status" value="1"/>
</dbReference>